<evidence type="ECO:0000313" key="2">
    <source>
        <dbReference type="Proteomes" id="UP000683559"/>
    </source>
</evidence>
<organism evidence="1 2">
    <name type="scientific">Geomonas subterranea</name>
    <dbReference type="NCBI Taxonomy" id="2847989"/>
    <lineage>
        <taxon>Bacteria</taxon>
        <taxon>Pseudomonadati</taxon>
        <taxon>Thermodesulfobacteriota</taxon>
        <taxon>Desulfuromonadia</taxon>
        <taxon>Geobacterales</taxon>
        <taxon>Geobacteraceae</taxon>
        <taxon>Geomonas</taxon>
    </lineage>
</organism>
<accession>A0ABX8LHY6</accession>
<reference evidence="1 2" key="1">
    <citation type="submission" date="2021-06" db="EMBL/GenBank/DDBJ databases">
        <title>Gemonas diversity in paddy soil.</title>
        <authorList>
            <person name="Liu G."/>
        </authorList>
    </citation>
    <scope>NUCLEOTIDE SEQUENCE [LARGE SCALE GENOMIC DNA]</scope>
    <source>
        <strain evidence="1 2">RG2</strain>
    </source>
</reference>
<sequence length="75" mass="7683">MKKTQLTPVCGQLQDSAHALGRPGLPGAAAGGGSDGVVDLREEGANMLRLVQAQQEAQAPLATSSRQAQVVLGQF</sequence>
<dbReference type="Proteomes" id="UP000683559">
    <property type="component" value="Chromosome"/>
</dbReference>
<protein>
    <submittedName>
        <fullName evidence="1">Uncharacterized protein</fullName>
    </submittedName>
</protein>
<proteinExistence type="predicted"/>
<name>A0ABX8LHY6_9BACT</name>
<dbReference type="EMBL" id="CP077683">
    <property type="protein sequence ID" value="QXE91653.1"/>
    <property type="molecule type" value="Genomic_DNA"/>
</dbReference>
<evidence type="ECO:0000313" key="1">
    <source>
        <dbReference type="EMBL" id="QXE91653.1"/>
    </source>
</evidence>
<gene>
    <name evidence="1" type="ORF">KP001_03685</name>
</gene>
<keyword evidence="2" id="KW-1185">Reference proteome</keyword>
<dbReference type="RefSeq" id="WP_217288231.1">
    <property type="nucleotide sequence ID" value="NZ_CP077683.1"/>
</dbReference>